<accession>A0A6J4U8Z8</accession>
<feature type="non-terminal residue" evidence="2">
    <location>
        <position position="31"/>
    </location>
</feature>
<evidence type="ECO:0000313" key="2">
    <source>
        <dbReference type="EMBL" id="CAA9541823.1"/>
    </source>
</evidence>
<dbReference type="EMBL" id="CADCWE010000127">
    <property type="protein sequence ID" value="CAA9541823.1"/>
    <property type="molecule type" value="Genomic_DNA"/>
</dbReference>
<reference evidence="2" key="1">
    <citation type="submission" date="2020-02" db="EMBL/GenBank/DDBJ databases">
        <authorList>
            <person name="Meier V. D."/>
        </authorList>
    </citation>
    <scope>NUCLEOTIDE SEQUENCE</scope>
    <source>
        <strain evidence="2">AVDCRST_MAG73</strain>
    </source>
</reference>
<sequence length="31" mass="3506">WGLFGQGIGGWSTGKSTSRPPPRRRPRRPRT</sequence>
<feature type="compositionally biased region" description="Gly residues" evidence="1">
    <location>
        <begin position="1"/>
        <end position="12"/>
    </location>
</feature>
<evidence type="ECO:0000256" key="1">
    <source>
        <dbReference type="SAM" id="MobiDB-lite"/>
    </source>
</evidence>
<feature type="region of interest" description="Disordered" evidence="1">
    <location>
        <begin position="1"/>
        <end position="31"/>
    </location>
</feature>
<proteinExistence type="predicted"/>
<protein>
    <submittedName>
        <fullName evidence="2">Uncharacterized protein</fullName>
    </submittedName>
</protein>
<name>A0A6J4U8Z8_9BACT</name>
<feature type="compositionally biased region" description="Basic residues" evidence="1">
    <location>
        <begin position="21"/>
        <end position="31"/>
    </location>
</feature>
<gene>
    <name evidence="2" type="ORF">AVDCRST_MAG73-2012</name>
</gene>
<organism evidence="2">
    <name type="scientific">uncultured Thermomicrobiales bacterium</name>
    <dbReference type="NCBI Taxonomy" id="1645740"/>
    <lineage>
        <taxon>Bacteria</taxon>
        <taxon>Pseudomonadati</taxon>
        <taxon>Thermomicrobiota</taxon>
        <taxon>Thermomicrobia</taxon>
        <taxon>Thermomicrobiales</taxon>
        <taxon>environmental samples</taxon>
    </lineage>
</organism>
<feature type="non-terminal residue" evidence="2">
    <location>
        <position position="1"/>
    </location>
</feature>
<dbReference type="AlphaFoldDB" id="A0A6J4U8Z8"/>